<comment type="caution">
    <text evidence="6">The sequence shown here is derived from an EMBL/GenBank/DDBJ whole genome shotgun (WGS) entry which is preliminary data.</text>
</comment>
<dbReference type="SUPFAM" id="SSF53098">
    <property type="entry name" value="Ribonuclease H-like"/>
    <property type="match status" value="1"/>
</dbReference>
<name>A0A2I1HS63_9GLOM</name>
<dbReference type="EMBL" id="LLXI01005734">
    <property type="protein sequence ID" value="PKY61702.1"/>
    <property type="molecule type" value="Genomic_DNA"/>
</dbReference>
<dbReference type="VEuPathDB" id="FungiDB:RhiirFUN_015235"/>
<dbReference type="InterPro" id="IPR052035">
    <property type="entry name" value="ZnF_BED_domain_contain"/>
</dbReference>
<organism evidence="6 7">
    <name type="scientific">Rhizophagus irregularis</name>
    <dbReference type="NCBI Taxonomy" id="588596"/>
    <lineage>
        <taxon>Eukaryota</taxon>
        <taxon>Fungi</taxon>
        <taxon>Fungi incertae sedis</taxon>
        <taxon>Mucoromycota</taxon>
        <taxon>Glomeromycotina</taxon>
        <taxon>Glomeromycetes</taxon>
        <taxon>Glomerales</taxon>
        <taxon>Glomeraceae</taxon>
        <taxon>Rhizophagus</taxon>
    </lineage>
</organism>
<evidence type="ECO:0000313" key="6">
    <source>
        <dbReference type="EMBL" id="PKY61702.1"/>
    </source>
</evidence>
<dbReference type="VEuPathDB" id="FungiDB:RhiirA1_474320"/>
<dbReference type="Proteomes" id="UP000234323">
    <property type="component" value="Unassembled WGS sequence"/>
</dbReference>
<evidence type="ECO:0000256" key="3">
    <source>
        <dbReference type="ARBA" id="ARBA00022771"/>
    </source>
</evidence>
<dbReference type="VEuPathDB" id="FungiDB:FUN_018489"/>
<accession>A0A2I1HS63</accession>
<keyword evidence="7" id="KW-1185">Reference proteome</keyword>
<evidence type="ECO:0000313" key="7">
    <source>
        <dbReference type="Proteomes" id="UP000234323"/>
    </source>
</evidence>
<dbReference type="PANTHER" id="PTHR46481:SF10">
    <property type="entry name" value="ZINC FINGER BED DOMAIN-CONTAINING PROTEIN 39"/>
    <property type="match status" value="1"/>
</dbReference>
<sequence>MIKSLCLGYDPPRVYTLSQDFLYKELANIVVDQHLELKRTKNLTLSFDGWTSPLGQSLYAFTTFAKDIISKCQKIVKYFKQSHQAGEELRSKVLNEIVGGGLKSYVVTRWTTVWDCTNSILRLEQILKNILDESPEKLSADISELIQSRSFFTNVEAVNTLLGTVKSVVKSLEFKTTTFADCFVELIKLSQKIKSLPPVSDYDFKYQCVERFNKRWKEFDIQLYLLAYIFHPHYRGKGLRLTVLRNVYILAMKIWINMGGGELSSADLISQIQSFYLRKEEYNIPFSTNKGDVLTWWLLCNPVRSEENHIQKLALKILAITPHNAGCERVFSVLGWFANQRRTK</sequence>
<evidence type="ECO:0000256" key="1">
    <source>
        <dbReference type="ARBA" id="ARBA00004123"/>
    </source>
</evidence>
<keyword evidence="2" id="KW-0479">Metal-binding</keyword>
<protein>
    <recommendedName>
        <fullName evidence="8">HAT C-terminal dimerisation domain-containing protein</fullName>
    </recommendedName>
</protein>
<evidence type="ECO:0000256" key="4">
    <source>
        <dbReference type="ARBA" id="ARBA00022833"/>
    </source>
</evidence>
<evidence type="ECO:0000256" key="2">
    <source>
        <dbReference type="ARBA" id="ARBA00022723"/>
    </source>
</evidence>
<dbReference type="InterPro" id="IPR012337">
    <property type="entry name" value="RNaseH-like_sf"/>
</dbReference>
<gene>
    <name evidence="6" type="ORF">RhiirA4_487029</name>
</gene>
<proteinExistence type="predicted"/>
<dbReference type="GO" id="GO:0008270">
    <property type="term" value="F:zinc ion binding"/>
    <property type="evidence" value="ECO:0007669"/>
    <property type="project" value="UniProtKB-KW"/>
</dbReference>
<dbReference type="GO" id="GO:0005634">
    <property type="term" value="C:nucleus"/>
    <property type="evidence" value="ECO:0007669"/>
    <property type="project" value="UniProtKB-SubCell"/>
</dbReference>
<keyword evidence="4" id="KW-0862">Zinc</keyword>
<evidence type="ECO:0008006" key="8">
    <source>
        <dbReference type="Google" id="ProtNLM"/>
    </source>
</evidence>
<dbReference type="AlphaFoldDB" id="A0A2I1HS63"/>
<keyword evidence="5" id="KW-0539">Nucleus</keyword>
<evidence type="ECO:0000256" key="5">
    <source>
        <dbReference type="ARBA" id="ARBA00023242"/>
    </source>
</evidence>
<keyword evidence="3" id="KW-0863">Zinc-finger</keyword>
<comment type="subcellular location">
    <subcellularLocation>
        <location evidence="1">Nucleus</location>
    </subcellularLocation>
</comment>
<dbReference type="PANTHER" id="PTHR46481">
    <property type="entry name" value="ZINC FINGER BED DOMAIN-CONTAINING PROTEIN 4"/>
    <property type="match status" value="1"/>
</dbReference>
<reference evidence="6 7" key="1">
    <citation type="submission" date="2015-10" db="EMBL/GenBank/DDBJ databases">
        <title>Genome analyses suggest a sexual origin of heterokaryosis in a supposedly ancient asexual fungus.</title>
        <authorList>
            <person name="Ropars J."/>
            <person name="Sedzielewska K."/>
            <person name="Noel J."/>
            <person name="Charron P."/>
            <person name="Farinelli L."/>
            <person name="Marton T."/>
            <person name="Kruger M."/>
            <person name="Pelin A."/>
            <person name="Brachmann A."/>
            <person name="Corradi N."/>
        </authorList>
    </citation>
    <scope>NUCLEOTIDE SEQUENCE [LARGE SCALE GENOMIC DNA]</scope>
    <source>
        <strain evidence="6 7">A4</strain>
    </source>
</reference>